<keyword evidence="10" id="KW-1185">Reference proteome</keyword>
<dbReference type="STRING" id="1094558.ME5_00613"/>
<dbReference type="Gene3D" id="1.10.760.10">
    <property type="entry name" value="Cytochrome c-like domain"/>
    <property type="match status" value="1"/>
</dbReference>
<keyword evidence="3 6" id="KW-0479">Metal-binding</keyword>
<dbReference type="Proteomes" id="UP000008952">
    <property type="component" value="Unassembled WGS sequence"/>
</dbReference>
<keyword evidence="1" id="KW-0813">Transport</keyword>
<proteinExistence type="predicted"/>
<dbReference type="RefSeq" id="WP_008038315.1">
    <property type="nucleotide sequence ID" value="NZ_JH725147.1"/>
</dbReference>
<dbReference type="InterPro" id="IPR009056">
    <property type="entry name" value="Cyt_c-like_dom"/>
</dbReference>
<keyword evidence="7" id="KW-1133">Transmembrane helix</keyword>
<evidence type="ECO:0000256" key="2">
    <source>
        <dbReference type="ARBA" id="ARBA00022617"/>
    </source>
</evidence>
<dbReference type="AlphaFoldDB" id="J0QYU1"/>
<dbReference type="HOGENOM" id="CLU_060944_4_0_5"/>
<evidence type="ECO:0000313" key="10">
    <source>
        <dbReference type="Proteomes" id="UP000008952"/>
    </source>
</evidence>
<keyword evidence="7" id="KW-0472">Membrane</keyword>
<feature type="transmembrane region" description="Helical" evidence="7">
    <location>
        <begin position="6"/>
        <end position="31"/>
    </location>
</feature>
<dbReference type="eggNOG" id="COG3474">
    <property type="taxonomic scope" value="Bacteria"/>
</dbReference>
<dbReference type="InterPro" id="IPR002327">
    <property type="entry name" value="Cyt_c_1A/1B"/>
</dbReference>
<evidence type="ECO:0000313" key="9">
    <source>
        <dbReference type="EMBL" id="EJF91281.1"/>
    </source>
</evidence>
<keyword evidence="4" id="KW-0249">Electron transport</keyword>
<evidence type="ECO:0000259" key="8">
    <source>
        <dbReference type="PROSITE" id="PS51007"/>
    </source>
</evidence>
<dbReference type="PANTHER" id="PTHR11961">
    <property type="entry name" value="CYTOCHROME C"/>
    <property type="match status" value="1"/>
</dbReference>
<dbReference type="PRINTS" id="PR00604">
    <property type="entry name" value="CYTCHRMECIAB"/>
</dbReference>
<dbReference type="PATRIC" id="fig|1094558.3.peg.675"/>
<dbReference type="SUPFAM" id="SSF46626">
    <property type="entry name" value="Cytochrome c"/>
    <property type="match status" value="1"/>
</dbReference>
<dbReference type="GO" id="GO:0009055">
    <property type="term" value="F:electron transfer activity"/>
    <property type="evidence" value="ECO:0007669"/>
    <property type="project" value="InterPro"/>
</dbReference>
<dbReference type="EMBL" id="AIMB01000003">
    <property type="protein sequence ID" value="EJF91281.1"/>
    <property type="molecule type" value="Genomic_DNA"/>
</dbReference>
<sequence length="186" mass="21070">MRVSTVNSIICVCLFWLIVLFAIIFMSNLIYDTPQVQDKNAQRDALINLEQDEKPSQSLQTTEIALSTRLKKGDIKKGAQLFGQCGTCHSGAKDGSNRVGPPLWDIVNRPFAFIQNFSYSRAMRDNADKHWNFATLDTYLRAPRKMIPGTIMTFPGIKNDQDRADLLLYLRMLSDSPVDLPQESLK</sequence>
<evidence type="ECO:0000256" key="4">
    <source>
        <dbReference type="ARBA" id="ARBA00022982"/>
    </source>
</evidence>
<evidence type="ECO:0000256" key="3">
    <source>
        <dbReference type="ARBA" id="ARBA00022723"/>
    </source>
</evidence>
<reference evidence="9 10" key="1">
    <citation type="submission" date="2012-03" db="EMBL/GenBank/DDBJ databases">
        <title>The Genome Sequence of Bartonella tamiae Th239.</title>
        <authorList>
            <consortium name="The Broad Institute Genome Sequencing Platform"/>
            <consortium name="The Broad Institute Genome Sequencing Center for Infectious Disease"/>
            <person name="Feldgarden M."/>
            <person name="Kirby J."/>
            <person name="Kosoy M."/>
            <person name="Birtles R."/>
            <person name="Probert W.S."/>
            <person name="Chiaraviglio L."/>
            <person name="Young S.K."/>
            <person name="Zeng Q."/>
            <person name="Gargeya S."/>
            <person name="Fitzgerald M."/>
            <person name="Haas B."/>
            <person name="Abouelleil A."/>
            <person name="Alvarado L."/>
            <person name="Arachchi H.M."/>
            <person name="Berlin A."/>
            <person name="Chapman S.B."/>
            <person name="Gearin G."/>
            <person name="Goldberg J."/>
            <person name="Griggs A."/>
            <person name="Gujja S."/>
            <person name="Hansen M."/>
            <person name="Heiman D."/>
            <person name="Howarth C."/>
            <person name="Larimer J."/>
            <person name="Lui A."/>
            <person name="MacDonald P.J.P."/>
            <person name="McCowen C."/>
            <person name="Montmayeur A."/>
            <person name="Murphy C."/>
            <person name="Neiman D."/>
            <person name="Pearson M."/>
            <person name="Priest M."/>
            <person name="Roberts A."/>
            <person name="Saif S."/>
            <person name="Shea T."/>
            <person name="Sisk P."/>
            <person name="Stolte C."/>
            <person name="Sykes S."/>
            <person name="Wortman J."/>
            <person name="Nusbaum C."/>
            <person name="Birren B."/>
        </authorList>
    </citation>
    <scope>NUCLEOTIDE SEQUENCE [LARGE SCALE GENOMIC DNA]</scope>
    <source>
        <strain evidence="9 10">Th239</strain>
    </source>
</reference>
<evidence type="ECO:0000256" key="1">
    <source>
        <dbReference type="ARBA" id="ARBA00022448"/>
    </source>
</evidence>
<dbReference type="InterPro" id="IPR036909">
    <property type="entry name" value="Cyt_c-like_dom_sf"/>
</dbReference>
<dbReference type="PROSITE" id="PS51007">
    <property type="entry name" value="CYTC"/>
    <property type="match status" value="1"/>
</dbReference>
<dbReference type="OrthoDB" id="9805828at2"/>
<accession>J0QYU1</accession>
<evidence type="ECO:0000256" key="5">
    <source>
        <dbReference type="ARBA" id="ARBA00023004"/>
    </source>
</evidence>
<comment type="caution">
    <text evidence="9">The sequence shown here is derived from an EMBL/GenBank/DDBJ whole genome shotgun (WGS) entry which is preliminary data.</text>
</comment>
<keyword evidence="7" id="KW-0812">Transmembrane</keyword>
<organism evidence="9 10">
    <name type="scientific">Bartonella tamiae Th239</name>
    <dbReference type="NCBI Taxonomy" id="1094558"/>
    <lineage>
        <taxon>Bacteria</taxon>
        <taxon>Pseudomonadati</taxon>
        <taxon>Pseudomonadota</taxon>
        <taxon>Alphaproteobacteria</taxon>
        <taxon>Hyphomicrobiales</taxon>
        <taxon>Bartonellaceae</taxon>
        <taxon>Bartonella</taxon>
    </lineage>
</organism>
<dbReference type="GO" id="GO:0046872">
    <property type="term" value="F:metal ion binding"/>
    <property type="evidence" value="ECO:0007669"/>
    <property type="project" value="UniProtKB-KW"/>
</dbReference>
<keyword evidence="2 6" id="KW-0349">Heme</keyword>
<evidence type="ECO:0000256" key="7">
    <source>
        <dbReference type="SAM" id="Phobius"/>
    </source>
</evidence>
<gene>
    <name evidence="9" type="ORF">ME5_00613</name>
</gene>
<protein>
    <recommendedName>
        <fullName evidence="8">Cytochrome c domain-containing protein</fullName>
    </recommendedName>
</protein>
<name>J0QYU1_9HYPH</name>
<feature type="domain" description="Cytochrome c" evidence="8">
    <location>
        <begin position="73"/>
        <end position="174"/>
    </location>
</feature>
<dbReference type="GO" id="GO:0020037">
    <property type="term" value="F:heme binding"/>
    <property type="evidence" value="ECO:0007669"/>
    <property type="project" value="InterPro"/>
</dbReference>
<evidence type="ECO:0000256" key="6">
    <source>
        <dbReference type="PROSITE-ProRule" id="PRU00433"/>
    </source>
</evidence>
<keyword evidence="5 6" id="KW-0408">Iron</keyword>
<dbReference type="Pfam" id="PF00034">
    <property type="entry name" value="Cytochrom_C"/>
    <property type="match status" value="1"/>
</dbReference>